<evidence type="ECO:0000256" key="1">
    <source>
        <dbReference type="SAM" id="Phobius"/>
    </source>
</evidence>
<name>A0A7H0F1Q7_9CYAN</name>
<sequence>MTLNKITDTFMSEIQTLDRKQFVVGSKLVSELALLFTAYILFSGLLFLHFRVWEPDITRQVLGILALHNRGMN</sequence>
<gene>
    <name evidence="2" type="ORF">IAR63_02460</name>
</gene>
<organism evidence="2 3">
    <name type="scientific">Cylindrospermopsis curvispora GIHE-G1</name>
    <dbReference type="NCBI Taxonomy" id="2666332"/>
    <lineage>
        <taxon>Bacteria</taxon>
        <taxon>Bacillati</taxon>
        <taxon>Cyanobacteriota</taxon>
        <taxon>Cyanophyceae</taxon>
        <taxon>Nostocales</taxon>
        <taxon>Aphanizomenonaceae</taxon>
        <taxon>Cylindrospermopsis</taxon>
    </lineage>
</organism>
<keyword evidence="1" id="KW-1133">Transmembrane helix</keyword>
<evidence type="ECO:0000313" key="2">
    <source>
        <dbReference type="EMBL" id="QNP29973.1"/>
    </source>
</evidence>
<keyword evidence="1" id="KW-0812">Transmembrane</keyword>
<feature type="transmembrane region" description="Helical" evidence="1">
    <location>
        <begin position="32"/>
        <end position="50"/>
    </location>
</feature>
<proteinExistence type="predicted"/>
<keyword evidence="1" id="KW-0472">Membrane</keyword>
<dbReference type="KEGG" id="ccur:IAR63_02460"/>
<keyword evidence="3" id="KW-1185">Reference proteome</keyword>
<evidence type="ECO:0000313" key="3">
    <source>
        <dbReference type="Proteomes" id="UP000516013"/>
    </source>
</evidence>
<dbReference type="RefSeq" id="WP_187706457.1">
    <property type="nucleotide sequence ID" value="NZ_CP060822.1"/>
</dbReference>
<reference evidence="2 3" key="1">
    <citation type="submission" date="2020-08" db="EMBL/GenBank/DDBJ databases">
        <title>Complete genome sequence of Raphidiopsis curvispora isolated from drinking water reservoir in South Korea.</title>
        <authorList>
            <person name="Jeong J."/>
        </authorList>
    </citation>
    <scope>NUCLEOTIDE SEQUENCE [LARGE SCALE GENOMIC DNA]</scope>
    <source>
        <strain evidence="2 3">GIHE-G1</strain>
    </source>
</reference>
<dbReference type="Proteomes" id="UP000516013">
    <property type="component" value="Chromosome"/>
</dbReference>
<dbReference type="EMBL" id="CP060822">
    <property type="protein sequence ID" value="QNP29973.1"/>
    <property type="molecule type" value="Genomic_DNA"/>
</dbReference>
<accession>A0A7H0F1Q7</accession>
<dbReference type="AlphaFoldDB" id="A0A7H0F1Q7"/>
<protein>
    <submittedName>
        <fullName evidence="2">Uncharacterized protein</fullName>
    </submittedName>
</protein>